<dbReference type="Pfam" id="PF00069">
    <property type="entry name" value="Pkinase"/>
    <property type="match status" value="1"/>
</dbReference>
<keyword evidence="1" id="KW-0808">Transferase</keyword>
<organism evidence="8 9">
    <name type="scientific">Limnoglobus roseus</name>
    <dbReference type="NCBI Taxonomy" id="2598579"/>
    <lineage>
        <taxon>Bacteria</taxon>
        <taxon>Pseudomonadati</taxon>
        <taxon>Planctomycetota</taxon>
        <taxon>Planctomycetia</taxon>
        <taxon>Gemmatales</taxon>
        <taxon>Gemmataceae</taxon>
        <taxon>Limnoglobus</taxon>
    </lineage>
</organism>
<proteinExistence type="predicted"/>
<dbReference type="KEGG" id="lrs:PX52LOC_04794"/>
<evidence type="ECO:0000313" key="9">
    <source>
        <dbReference type="Proteomes" id="UP000324974"/>
    </source>
</evidence>
<evidence type="ECO:0000256" key="2">
    <source>
        <dbReference type="ARBA" id="ARBA00022741"/>
    </source>
</evidence>
<accession>A0A5C1AIF3</accession>
<dbReference type="GO" id="GO:0004674">
    <property type="term" value="F:protein serine/threonine kinase activity"/>
    <property type="evidence" value="ECO:0007669"/>
    <property type="project" value="TreeGrafter"/>
</dbReference>
<dbReference type="PROSITE" id="PS00107">
    <property type="entry name" value="PROTEIN_KINASE_ATP"/>
    <property type="match status" value="1"/>
</dbReference>
<evidence type="ECO:0000256" key="4">
    <source>
        <dbReference type="ARBA" id="ARBA00022840"/>
    </source>
</evidence>
<dbReference type="PANTHER" id="PTHR43289">
    <property type="entry name" value="MITOGEN-ACTIVATED PROTEIN KINASE KINASE KINASE 20-RELATED"/>
    <property type="match status" value="1"/>
</dbReference>
<evidence type="ECO:0000256" key="3">
    <source>
        <dbReference type="ARBA" id="ARBA00022777"/>
    </source>
</evidence>
<keyword evidence="2 5" id="KW-0547">Nucleotide-binding</keyword>
<feature type="region of interest" description="Disordered" evidence="6">
    <location>
        <begin position="97"/>
        <end position="133"/>
    </location>
</feature>
<reference evidence="9" key="1">
    <citation type="submission" date="2019-08" db="EMBL/GenBank/DDBJ databases">
        <title>Limnoglobus roseus gen. nov., sp. nov., a novel freshwater planctomycete with a giant genome from the family Gemmataceae.</title>
        <authorList>
            <person name="Kulichevskaya I.S."/>
            <person name="Naumoff D.G."/>
            <person name="Miroshnikov K."/>
            <person name="Ivanova A."/>
            <person name="Philippov D.A."/>
            <person name="Hakobyan A."/>
            <person name="Rijpstra I.C."/>
            <person name="Sinninghe Damste J.S."/>
            <person name="Liesack W."/>
            <person name="Dedysh S.N."/>
        </authorList>
    </citation>
    <scope>NUCLEOTIDE SEQUENCE [LARGE SCALE GENOMIC DNA]</scope>
    <source>
        <strain evidence="9">PX52</strain>
    </source>
</reference>
<keyword evidence="3" id="KW-0418">Kinase</keyword>
<dbReference type="InterPro" id="IPR000719">
    <property type="entry name" value="Prot_kinase_dom"/>
</dbReference>
<keyword evidence="9" id="KW-1185">Reference proteome</keyword>
<dbReference type="Gene3D" id="1.10.510.10">
    <property type="entry name" value="Transferase(Phosphotransferase) domain 1"/>
    <property type="match status" value="1"/>
</dbReference>
<dbReference type="InterPro" id="IPR027417">
    <property type="entry name" value="P-loop_NTPase"/>
</dbReference>
<dbReference type="InterPro" id="IPR011009">
    <property type="entry name" value="Kinase-like_dom_sf"/>
</dbReference>
<dbReference type="InterPro" id="IPR011990">
    <property type="entry name" value="TPR-like_helical_dom_sf"/>
</dbReference>
<sequence>MRAEDQPNTLTTPFEQVVSLCTAFTWEYQHDTKPAIDSYLNRVGADAQPTLLRNLLAIEIEWRRAAGEQPQLDDYLARFPQFTGLLREAFLQQSQVYHPDGPQTAPEAPPVTWDQQQSRAYRHDRPSTLASPPAAVKVPAASRLGDYLLLRELGRGGMGVVYEAVHQSRGNHVALKTLPAANGAALHRFKREFRTLADINHPNLIGLHTLEADGCHWFFTMDLIQGEDFFSFVRPSGVLDEPRLRSALAQLVMGVLALHGRNIVHRDLKPSNVMVNPEGRVLLLDFGLALEFAGNAATTGAEIAGTPGYMAPEQAGAGAITPACDWYAVGVMLYEALTGRLPFSGDPLKVLRKKQNLDPPSLADVPDLPDDLAELAMRLLARAPDQRPDALAIAKVIASHAAVRSGAVAAGWHLVGRGEHLEALKDAYRTFQQQREPITAFIRGRSGEGKSTLAEHFLQTLRHDPDLVVLSARCYDRESVPFKALDNLIDALATFLRTLPHEEAARVMPADIGVLCQVFSVLHRVDVVAQAPRVNLGNLDEPQIRDRAFTALRELLCGLSQDRPLIAFVDDLQWGDADSAEVLFTVLRPPQAPRLLFLGSYRSDETETSPFLRKWHELNRKHDVALGHREVTVSPLGMEECTELVLSLLGKDTPAIRLRAAQMAAETGGNPYLLIELVGCFDPETDSFQPLEMPELLARKMARLPAEAGSLLNVVAVSGQALSLAEASRTAGHALAPVATIMHMRNERLVRLVGPEENLLVDTYHDRVRETVLGQMGPESRRTIHRTLAEVIEAEGGGASAELVVALERGEKGREDEGRAVPRVYDLAYHYDAAGESRRAWAYALLAGEQARRQFALEVAAEQFAIARRNAESASAAIRFRICEGRGEALMLLGRYWEASQELDGAVALTNQPIEQARIEALQGELAFKQCAINESLVVYERALRRLGQWVPRSSIGWLSGLFHETFIQALHTLFPSRLHAKSPSEQSALVVRIFDRVSETYWFHNTVKYIWAHLSAMNRAEQIPPGRALAFNYSHHAVMMNIVGWNSRGANYVNRSLDLSRKQNDLWGLGHGYNYSGLALYASGRFEEAIARFDEAIALIGGMGDLWELYVAYYHKGLCLYRQGKLREASEEARRLFQSSVRTGEDNLSYAALELWARLTQGNLPFEQLRSCCRPRPDDILATSYGLMAEGHWHLFHGRTLDAMRVHERAFELVKKNLVIVFHTMPVLTSLTAALRRHADAVDQANKGRGKPFRRRAIRLARWATWFARFVPGDRPQALRERSLLLAADGKLKEALSFADESCAVAEKQKATYEQAQSSVVRGRIALRLKLPQAPAQIQAAEAAMESIERPVPELAARRPKTLE</sequence>
<evidence type="ECO:0000313" key="8">
    <source>
        <dbReference type="EMBL" id="QEL17786.1"/>
    </source>
</evidence>
<dbReference type="InterPro" id="IPR019734">
    <property type="entry name" value="TPR_rpt"/>
</dbReference>
<evidence type="ECO:0000259" key="7">
    <source>
        <dbReference type="PROSITE" id="PS50011"/>
    </source>
</evidence>
<dbReference type="PROSITE" id="PS50011">
    <property type="entry name" value="PROTEIN_KINASE_DOM"/>
    <property type="match status" value="1"/>
</dbReference>
<dbReference type="SMART" id="SM00028">
    <property type="entry name" value="TPR"/>
    <property type="match status" value="5"/>
</dbReference>
<dbReference type="SUPFAM" id="SSF52540">
    <property type="entry name" value="P-loop containing nucleoside triphosphate hydrolases"/>
    <property type="match status" value="1"/>
</dbReference>
<dbReference type="SUPFAM" id="SSF56112">
    <property type="entry name" value="Protein kinase-like (PK-like)"/>
    <property type="match status" value="1"/>
</dbReference>
<dbReference type="InterPro" id="IPR041664">
    <property type="entry name" value="AAA_16"/>
</dbReference>
<dbReference type="InterPro" id="IPR017441">
    <property type="entry name" value="Protein_kinase_ATP_BS"/>
</dbReference>
<dbReference type="PANTHER" id="PTHR43289:SF6">
    <property type="entry name" value="SERINE_THREONINE-PROTEIN KINASE NEKL-3"/>
    <property type="match status" value="1"/>
</dbReference>
<dbReference type="CDD" id="cd14014">
    <property type="entry name" value="STKc_PknB_like"/>
    <property type="match status" value="1"/>
</dbReference>
<dbReference type="GO" id="GO:0005524">
    <property type="term" value="F:ATP binding"/>
    <property type="evidence" value="ECO:0007669"/>
    <property type="project" value="UniProtKB-UniRule"/>
</dbReference>
<dbReference type="InterPro" id="IPR008271">
    <property type="entry name" value="Ser/Thr_kinase_AS"/>
</dbReference>
<dbReference type="Gene3D" id="1.25.40.10">
    <property type="entry name" value="Tetratricopeptide repeat domain"/>
    <property type="match status" value="1"/>
</dbReference>
<dbReference type="EMBL" id="CP042425">
    <property type="protein sequence ID" value="QEL17786.1"/>
    <property type="molecule type" value="Genomic_DNA"/>
</dbReference>
<evidence type="ECO:0000256" key="5">
    <source>
        <dbReference type="PROSITE-ProRule" id="PRU10141"/>
    </source>
</evidence>
<evidence type="ECO:0000256" key="1">
    <source>
        <dbReference type="ARBA" id="ARBA00022679"/>
    </source>
</evidence>
<feature type="domain" description="Protein kinase" evidence="7">
    <location>
        <begin position="147"/>
        <end position="403"/>
    </location>
</feature>
<dbReference type="Proteomes" id="UP000324974">
    <property type="component" value="Chromosome"/>
</dbReference>
<dbReference type="Pfam" id="PF13191">
    <property type="entry name" value="AAA_16"/>
    <property type="match status" value="1"/>
</dbReference>
<dbReference type="SUPFAM" id="SSF48452">
    <property type="entry name" value="TPR-like"/>
    <property type="match status" value="1"/>
</dbReference>
<keyword evidence="4 5" id="KW-0067">ATP-binding</keyword>
<dbReference type="SMART" id="SM00220">
    <property type="entry name" value="S_TKc"/>
    <property type="match status" value="1"/>
</dbReference>
<feature type="binding site" evidence="5">
    <location>
        <position position="176"/>
    </location>
    <ligand>
        <name>ATP</name>
        <dbReference type="ChEBI" id="CHEBI:30616"/>
    </ligand>
</feature>
<name>A0A5C1AIF3_9BACT</name>
<dbReference type="PROSITE" id="PS00108">
    <property type="entry name" value="PROTEIN_KINASE_ST"/>
    <property type="match status" value="1"/>
</dbReference>
<dbReference type="Gene3D" id="3.40.50.300">
    <property type="entry name" value="P-loop containing nucleotide triphosphate hydrolases"/>
    <property type="match status" value="1"/>
</dbReference>
<evidence type="ECO:0000256" key="6">
    <source>
        <dbReference type="SAM" id="MobiDB-lite"/>
    </source>
</evidence>
<gene>
    <name evidence="8" type="ORF">PX52LOC_04794</name>
</gene>
<protein>
    <recommendedName>
        <fullName evidence="7">Protein kinase domain-containing protein</fullName>
    </recommendedName>
</protein>